<dbReference type="EMBL" id="CAXLJM020000033">
    <property type="protein sequence ID" value="CAL8101862.1"/>
    <property type="molecule type" value="Genomic_DNA"/>
</dbReference>
<reference evidence="3 4" key="1">
    <citation type="submission" date="2024-08" db="EMBL/GenBank/DDBJ databases">
        <authorList>
            <person name="Cucini C."/>
            <person name="Frati F."/>
        </authorList>
    </citation>
    <scope>NUCLEOTIDE SEQUENCE [LARGE SCALE GENOMIC DNA]</scope>
</reference>
<evidence type="ECO:0000313" key="3">
    <source>
        <dbReference type="EMBL" id="CAL8101862.1"/>
    </source>
</evidence>
<evidence type="ECO:0000313" key="4">
    <source>
        <dbReference type="Proteomes" id="UP001642540"/>
    </source>
</evidence>
<dbReference type="Proteomes" id="UP001642540">
    <property type="component" value="Unassembled WGS sequence"/>
</dbReference>
<accession>A0ABP1QG71</accession>
<sequence>MEAKYITLFALVFVVVAAVLIVPSESTPLTKTILQAHQTDSAPADTNREGRQYFGYPMGGFGGSSASASASASSSSGGYGMGGYPMMYGK</sequence>
<feature type="chain" id="PRO_5046491900" description="Glycine-rich protein" evidence="2">
    <location>
        <begin position="27"/>
        <end position="90"/>
    </location>
</feature>
<organism evidence="3 4">
    <name type="scientific">Orchesella dallaii</name>
    <dbReference type="NCBI Taxonomy" id="48710"/>
    <lineage>
        <taxon>Eukaryota</taxon>
        <taxon>Metazoa</taxon>
        <taxon>Ecdysozoa</taxon>
        <taxon>Arthropoda</taxon>
        <taxon>Hexapoda</taxon>
        <taxon>Collembola</taxon>
        <taxon>Entomobryomorpha</taxon>
        <taxon>Entomobryoidea</taxon>
        <taxon>Orchesellidae</taxon>
        <taxon>Orchesellinae</taxon>
        <taxon>Orchesella</taxon>
    </lineage>
</organism>
<evidence type="ECO:0000256" key="2">
    <source>
        <dbReference type="SAM" id="SignalP"/>
    </source>
</evidence>
<gene>
    <name evidence="3" type="ORF">ODALV1_LOCUS10979</name>
</gene>
<proteinExistence type="predicted"/>
<keyword evidence="4" id="KW-1185">Reference proteome</keyword>
<feature type="signal peptide" evidence="2">
    <location>
        <begin position="1"/>
        <end position="26"/>
    </location>
</feature>
<comment type="caution">
    <text evidence="3">The sequence shown here is derived from an EMBL/GenBank/DDBJ whole genome shotgun (WGS) entry which is preliminary data.</text>
</comment>
<feature type="compositionally biased region" description="Low complexity" evidence="1">
    <location>
        <begin position="64"/>
        <end position="76"/>
    </location>
</feature>
<evidence type="ECO:0008006" key="5">
    <source>
        <dbReference type="Google" id="ProtNLM"/>
    </source>
</evidence>
<protein>
    <recommendedName>
        <fullName evidence="5">Glycine-rich protein</fullName>
    </recommendedName>
</protein>
<keyword evidence="2" id="KW-0732">Signal</keyword>
<name>A0ABP1QG71_9HEXA</name>
<evidence type="ECO:0000256" key="1">
    <source>
        <dbReference type="SAM" id="MobiDB-lite"/>
    </source>
</evidence>
<feature type="region of interest" description="Disordered" evidence="1">
    <location>
        <begin position="63"/>
        <end position="82"/>
    </location>
</feature>